<gene>
    <name evidence="1" type="ORF">K457DRAFT_13780</name>
</gene>
<name>A0A197KFR6_9FUNG</name>
<dbReference type="AlphaFoldDB" id="A0A197KFR6"/>
<evidence type="ECO:0000313" key="1">
    <source>
        <dbReference type="EMBL" id="OAQ35219.1"/>
    </source>
</evidence>
<keyword evidence="2" id="KW-1185">Reference proteome</keyword>
<evidence type="ECO:0000313" key="2">
    <source>
        <dbReference type="Proteomes" id="UP000078512"/>
    </source>
</evidence>
<organism evidence="1 2">
    <name type="scientific">Linnemannia elongata AG-77</name>
    <dbReference type="NCBI Taxonomy" id="1314771"/>
    <lineage>
        <taxon>Eukaryota</taxon>
        <taxon>Fungi</taxon>
        <taxon>Fungi incertae sedis</taxon>
        <taxon>Mucoromycota</taxon>
        <taxon>Mortierellomycotina</taxon>
        <taxon>Mortierellomycetes</taxon>
        <taxon>Mortierellales</taxon>
        <taxon>Mortierellaceae</taxon>
        <taxon>Linnemannia</taxon>
    </lineage>
</organism>
<accession>A0A197KFR6</accession>
<proteinExistence type="predicted"/>
<dbReference type="Proteomes" id="UP000078512">
    <property type="component" value="Unassembled WGS sequence"/>
</dbReference>
<reference evidence="1 2" key="1">
    <citation type="submission" date="2016-05" db="EMBL/GenBank/DDBJ databases">
        <title>Genome sequencing reveals origins of a unique bacterial endosymbiosis in the earliest lineages of terrestrial Fungi.</title>
        <authorList>
            <consortium name="DOE Joint Genome Institute"/>
            <person name="Uehling J."/>
            <person name="Gryganskyi A."/>
            <person name="Hameed K."/>
            <person name="Tschaplinski T."/>
            <person name="Misztal P."/>
            <person name="Wu S."/>
            <person name="Desiro A."/>
            <person name="Vande Pol N."/>
            <person name="Du Z.-Y."/>
            <person name="Zienkiewicz A."/>
            <person name="Zienkiewicz K."/>
            <person name="Morin E."/>
            <person name="Tisserant E."/>
            <person name="Splivallo R."/>
            <person name="Hainaut M."/>
            <person name="Henrissat B."/>
            <person name="Ohm R."/>
            <person name="Kuo A."/>
            <person name="Yan J."/>
            <person name="Lipzen A."/>
            <person name="Nolan M."/>
            <person name="Labutti K."/>
            <person name="Barry K."/>
            <person name="Goldstein A."/>
            <person name="Labbe J."/>
            <person name="Schadt C."/>
            <person name="Tuskan G."/>
            <person name="Grigoriev I."/>
            <person name="Martin F."/>
            <person name="Vilgalys R."/>
            <person name="Bonito G."/>
        </authorList>
    </citation>
    <scope>NUCLEOTIDE SEQUENCE [LARGE SCALE GENOMIC DNA]</scope>
    <source>
        <strain evidence="1 2">AG-77</strain>
    </source>
</reference>
<sequence>MDTNRKDDYNTEAEPLLDLYDIHHASSSSSHDQQQTLPPGYYVDMTDIDSTTKNAHHSTSPAAVVAPAHANNSAPASSGIQAEYPCLRDLGNWLMSDSAALSKEALAGSKSTIMYKNMSPRLAFGHKTVTGGGSFQQGKIDIGVNAGRVTLKLIKR</sequence>
<protein>
    <submittedName>
        <fullName evidence="1">Uncharacterized protein</fullName>
    </submittedName>
</protein>
<dbReference type="EMBL" id="KV442015">
    <property type="protein sequence ID" value="OAQ35219.1"/>
    <property type="molecule type" value="Genomic_DNA"/>
</dbReference>